<dbReference type="EMBL" id="BQKI01000071">
    <property type="protein sequence ID" value="GJN14173.1"/>
    <property type="molecule type" value="Genomic_DNA"/>
</dbReference>
<dbReference type="InterPro" id="IPR038745">
    <property type="entry name" value="AT4G37440-like"/>
</dbReference>
<keyword evidence="4" id="KW-1185">Reference proteome</keyword>
<dbReference type="AlphaFoldDB" id="A0AAV5DT66"/>
<gene>
    <name evidence="3" type="primary">gb00962</name>
    <name evidence="3" type="ORF">PR202_gb00962</name>
</gene>
<name>A0AAV5DT66_ELECO</name>
<dbReference type="PANTHER" id="PTHR34057:SF1">
    <property type="entry name" value="ELONGATION FACTOR"/>
    <property type="match status" value="1"/>
</dbReference>
<proteinExistence type="predicted"/>
<feature type="compositionally biased region" description="Basic residues" evidence="2">
    <location>
        <begin position="429"/>
        <end position="447"/>
    </location>
</feature>
<accession>A0AAV5DT66</accession>
<dbReference type="CDD" id="cd11650">
    <property type="entry name" value="AT4G37440_like"/>
    <property type="match status" value="1"/>
</dbReference>
<organism evidence="3 4">
    <name type="scientific">Eleusine coracana subsp. coracana</name>
    <dbReference type="NCBI Taxonomy" id="191504"/>
    <lineage>
        <taxon>Eukaryota</taxon>
        <taxon>Viridiplantae</taxon>
        <taxon>Streptophyta</taxon>
        <taxon>Embryophyta</taxon>
        <taxon>Tracheophyta</taxon>
        <taxon>Spermatophyta</taxon>
        <taxon>Magnoliopsida</taxon>
        <taxon>Liliopsida</taxon>
        <taxon>Poales</taxon>
        <taxon>Poaceae</taxon>
        <taxon>PACMAD clade</taxon>
        <taxon>Chloridoideae</taxon>
        <taxon>Cynodonteae</taxon>
        <taxon>Eleusininae</taxon>
        <taxon>Eleusine</taxon>
    </lineage>
</organism>
<protein>
    <submittedName>
        <fullName evidence="3">Uncharacterized protein</fullName>
    </submittedName>
</protein>
<feature type="compositionally biased region" description="Polar residues" evidence="2">
    <location>
        <begin position="44"/>
        <end position="55"/>
    </location>
</feature>
<feature type="region of interest" description="Disordered" evidence="2">
    <location>
        <begin position="36"/>
        <end position="65"/>
    </location>
</feature>
<evidence type="ECO:0000256" key="1">
    <source>
        <dbReference type="SAM" id="Coils"/>
    </source>
</evidence>
<evidence type="ECO:0000313" key="4">
    <source>
        <dbReference type="Proteomes" id="UP001054889"/>
    </source>
</evidence>
<evidence type="ECO:0000256" key="2">
    <source>
        <dbReference type="SAM" id="MobiDB-lite"/>
    </source>
</evidence>
<feature type="region of interest" description="Disordered" evidence="2">
    <location>
        <begin position="429"/>
        <end position="468"/>
    </location>
</feature>
<dbReference type="PANTHER" id="PTHR34057">
    <property type="entry name" value="ELONGATION FACTOR"/>
    <property type="match status" value="1"/>
</dbReference>
<reference evidence="3" key="2">
    <citation type="submission" date="2021-12" db="EMBL/GenBank/DDBJ databases">
        <title>Resequencing data analysis of finger millet.</title>
        <authorList>
            <person name="Hatakeyama M."/>
            <person name="Aluri S."/>
            <person name="Balachadran M.T."/>
            <person name="Sivarajan S.R."/>
            <person name="Poveda L."/>
            <person name="Shimizu-Inatsugi R."/>
            <person name="Schlapbach R."/>
            <person name="Sreeman S.M."/>
            <person name="Shimizu K.K."/>
        </authorList>
    </citation>
    <scope>NUCLEOTIDE SEQUENCE</scope>
</reference>
<comment type="caution">
    <text evidence="3">The sequence shown here is derived from an EMBL/GenBank/DDBJ whole genome shotgun (WGS) entry which is preliminary data.</text>
</comment>
<sequence>MAFGAKVKMEDASEAVDLDVDIVSLDDVSGCSKLATADDPDATECSSSFGDTLSGSEDDGRPSEISDIEVDSPFCRYPPNGDAADLLDAATSDNMDRLLKKKKVTDHWRKYISPVMWRCQWLELRMKDLQSQVSKYDKELSVLKHEKELQTKMIELDCSSSRSVPFSSQCCRKTMKRRRRKKNELKMDASSYISNHTIFSYFEKTEAEGHSIEDNANLADDNTKGHSHADWLLGIEGDDTTVEQILLSIQSVQDRVSMLRSNLKIAMAKKNKGITLKVNTWVNGTQSSNCSPGKGKGPGLLEASPQEMSDCDMEDSAMPDSALSSYGEASNMDIFESTMSLLSEGPHQIGELRESSEDVLIDNQAAEEGYQNFEVISHPIKRLRVSVKRETGAHSEDESVAPVVGIKREGHEEGSSSFSLQGAILKPRFTGKRRERKPMKQVMRRRSSSTTAAALLSWRSQRIRKKRQ</sequence>
<dbReference type="Proteomes" id="UP001054889">
    <property type="component" value="Unassembled WGS sequence"/>
</dbReference>
<keyword evidence="1" id="KW-0175">Coiled coil</keyword>
<feature type="compositionally biased region" description="Low complexity" evidence="2">
    <location>
        <begin position="448"/>
        <end position="460"/>
    </location>
</feature>
<reference evidence="3" key="1">
    <citation type="journal article" date="2018" name="DNA Res.">
        <title>Multiple hybrid de novo genome assembly of finger millet, an orphan allotetraploid crop.</title>
        <authorList>
            <person name="Hatakeyama M."/>
            <person name="Aluri S."/>
            <person name="Balachadran M.T."/>
            <person name="Sivarajan S.R."/>
            <person name="Patrignani A."/>
            <person name="Gruter S."/>
            <person name="Poveda L."/>
            <person name="Shimizu-Inatsugi R."/>
            <person name="Baeten J."/>
            <person name="Francoijs K.J."/>
            <person name="Nataraja K.N."/>
            <person name="Reddy Y.A.N."/>
            <person name="Phadnis S."/>
            <person name="Ravikumar R.L."/>
            <person name="Schlapbach R."/>
            <person name="Sreeman S.M."/>
            <person name="Shimizu K.K."/>
        </authorList>
    </citation>
    <scope>NUCLEOTIDE SEQUENCE</scope>
</reference>
<feature type="coiled-coil region" evidence="1">
    <location>
        <begin position="119"/>
        <end position="146"/>
    </location>
</feature>
<evidence type="ECO:0000313" key="3">
    <source>
        <dbReference type="EMBL" id="GJN14173.1"/>
    </source>
</evidence>